<dbReference type="InterPro" id="IPR010126">
    <property type="entry name" value="Esterase_phb"/>
</dbReference>
<proteinExistence type="predicted"/>
<feature type="region of interest" description="Disordered" evidence="3">
    <location>
        <begin position="38"/>
        <end position="63"/>
    </location>
</feature>
<sequence length="374" mass="39150">MIKATCLAGMGRLVDATKLIQRSMTNLSQSMLHGAKVVPSTDAANQSQAKAESDSSAKLTAKSTTEPVAKPLIKSTSSASGNFVEDQFEFEGQLYPYRLFVPASAKVVPQQKFPLVVLLHGCKQDALDFSQGTAMNQLASEQHCLVLYPEQITAANSGRCWNWFEPEHQLRGQGEPGMIAALTLHVLASHGGKKAQIPEPDPARVYIAGLSAGGAMATLVAGLYPDIYAALGVHSGLPAGSASSLLTALNAMQIASPQTLAEVSAIPTIVFHGSADATVHPDNSEHIARAAQAAFAQAGIILTACESQGGTDARAALRTVYSDAKGVAQIERWSIAEGDHAWSGGDAAGSYTDPQGPSASAAMLAFFLQHRLKS</sequence>
<accession>A0A6H2H4S9</accession>
<protein>
    <submittedName>
        <fullName evidence="4">Multifunctional esterase</fullName>
        <ecNumber evidence="4">3.1.1.-</ecNumber>
    </submittedName>
</protein>
<evidence type="ECO:0000256" key="3">
    <source>
        <dbReference type="SAM" id="MobiDB-lite"/>
    </source>
</evidence>
<dbReference type="EMBL" id="CP051461">
    <property type="protein sequence ID" value="QJC54777.1"/>
    <property type="molecule type" value="Genomic_DNA"/>
</dbReference>
<evidence type="ECO:0000313" key="5">
    <source>
        <dbReference type="Proteomes" id="UP000502041"/>
    </source>
</evidence>
<evidence type="ECO:0000313" key="4">
    <source>
        <dbReference type="EMBL" id="QJC54777.1"/>
    </source>
</evidence>
<reference evidence="4 5" key="1">
    <citation type="submission" date="2020-04" db="EMBL/GenBank/DDBJ databases">
        <title>Complete genome of a Psychrophilic, Marine, Gas Vacuolate Bacterium Polaromonas vacuolata KCTC 22033T.</title>
        <authorList>
            <person name="Hwang K."/>
            <person name="Kim K.M."/>
        </authorList>
    </citation>
    <scope>NUCLEOTIDE SEQUENCE [LARGE SCALE GENOMIC DNA]</scope>
    <source>
        <strain evidence="4 5">KCTC 22033</strain>
    </source>
</reference>
<dbReference type="GO" id="GO:0016787">
    <property type="term" value="F:hydrolase activity"/>
    <property type="evidence" value="ECO:0007669"/>
    <property type="project" value="UniProtKB-KW"/>
</dbReference>
<keyword evidence="5" id="KW-1185">Reference proteome</keyword>
<dbReference type="Proteomes" id="UP000502041">
    <property type="component" value="Chromosome"/>
</dbReference>
<dbReference type="InterPro" id="IPR029058">
    <property type="entry name" value="AB_hydrolase_fold"/>
</dbReference>
<evidence type="ECO:0000256" key="1">
    <source>
        <dbReference type="ARBA" id="ARBA00022729"/>
    </source>
</evidence>
<dbReference type="PANTHER" id="PTHR43037">
    <property type="entry name" value="UNNAMED PRODUCT-RELATED"/>
    <property type="match status" value="1"/>
</dbReference>
<gene>
    <name evidence="4" type="ORF">HC248_00039</name>
</gene>
<keyword evidence="1" id="KW-0732">Signal</keyword>
<dbReference type="PANTHER" id="PTHR43037:SF1">
    <property type="entry name" value="BLL1128 PROTEIN"/>
    <property type="match status" value="1"/>
</dbReference>
<evidence type="ECO:0000256" key="2">
    <source>
        <dbReference type="ARBA" id="ARBA00022801"/>
    </source>
</evidence>
<dbReference type="InterPro" id="IPR050955">
    <property type="entry name" value="Plant_Biomass_Hydrol_Est"/>
</dbReference>
<dbReference type="AlphaFoldDB" id="A0A6H2H4S9"/>
<name>A0A6H2H4S9_9BURK</name>
<dbReference type="GO" id="GO:0005576">
    <property type="term" value="C:extracellular region"/>
    <property type="evidence" value="ECO:0007669"/>
    <property type="project" value="InterPro"/>
</dbReference>
<organism evidence="4 5">
    <name type="scientific">Polaromonas vacuolata</name>
    <dbReference type="NCBI Taxonomy" id="37448"/>
    <lineage>
        <taxon>Bacteria</taxon>
        <taxon>Pseudomonadati</taxon>
        <taxon>Pseudomonadota</taxon>
        <taxon>Betaproteobacteria</taxon>
        <taxon>Burkholderiales</taxon>
        <taxon>Comamonadaceae</taxon>
        <taxon>Polaromonas</taxon>
    </lineage>
</organism>
<dbReference type="Gene3D" id="3.40.50.1820">
    <property type="entry name" value="alpha/beta hydrolase"/>
    <property type="match status" value="1"/>
</dbReference>
<keyword evidence="2 4" id="KW-0378">Hydrolase</keyword>
<dbReference type="EC" id="3.1.1.-" evidence="4"/>
<dbReference type="NCBIfam" id="TIGR01840">
    <property type="entry name" value="esterase_phb"/>
    <property type="match status" value="1"/>
</dbReference>
<dbReference type="SUPFAM" id="SSF53474">
    <property type="entry name" value="alpha/beta-Hydrolases"/>
    <property type="match status" value="1"/>
</dbReference>
<dbReference type="KEGG" id="pvac:HC248_00039"/>
<feature type="compositionally biased region" description="Polar residues" evidence="3">
    <location>
        <begin position="42"/>
        <end position="63"/>
    </location>
</feature>
<dbReference type="Pfam" id="PF10503">
    <property type="entry name" value="Esterase_PHB"/>
    <property type="match status" value="1"/>
</dbReference>